<comment type="caution">
    <text evidence="1">The sequence shown here is derived from an EMBL/GenBank/DDBJ whole genome shotgun (WGS) entry which is preliminary data.</text>
</comment>
<gene>
    <name evidence="1" type="ORF">HNQ61_001598</name>
</gene>
<proteinExistence type="predicted"/>
<organism evidence="1 2">
    <name type="scientific">Longimicrobium terrae</name>
    <dbReference type="NCBI Taxonomy" id="1639882"/>
    <lineage>
        <taxon>Bacteria</taxon>
        <taxon>Pseudomonadati</taxon>
        <taxon>Gemmatimonadota</taxon>
        <taxon>Longimicrobiia</taxon>
        <taxon>Longimicrobiales</taxon>
        <taxon>Longimicrobiaceae</taxon>
        <taxon>Longimicrobium</taxon>
    </lineage>
</organism>
<sequence length="81" mass="9048">MGKGLHGEAMRFAVCIRNDDYPVSLDIGNVYAIIPDQEGEAHGMVRIVDETADDYLYPTAYFRLVDSRSDVVEADAPRPCR</sequence>
<evidence type="ECO:0000313" key="1">
    <source>
        <dbReference type="EMBL" id="MBB6069981.1"/>
    </source>
</evidence>
<dbReference type="AlphaFoldDB" id="A0A841GMH0"/>
<keyword evidence="2" id="KW-1185">Reference proteome</keyword>
<protein>
    <submittedName>
        <fullName evidence="1">Uncharacterized protein</fullName>
    </submittedName>
</protein>
<accession>A0A841GMH0</accession>
<dbReference type="EMBL" id="JACHIA010000003">
    <property type="protein sequence ID" value="MBB6069981.1"/>
    <property type="molecule type" value="Genomic_DNA"/>
</dbReference>
<name>A0A841GMH0_9BACT</name>
<reference evidence="1 2" key="1">
    <citation type="submission" date="2020-08" db="EMBL/GenBank/DDBJ databases">
        <title>Genomic Encyclopedia of Type Strains, Phase IV (KMG-IV): sequencing the most valuable type-strain genomes for metagenomic binning, comparative biology and taxonomic classification.</title>
        <authorList>
            <person name="Goeker M."/>
        </authorList>
    </citation>
    <scope>NUCLEOTIDE SEQUENCE [LARGE SCALE GENOMIC DNA]</scope>
    <source>
        <strain evidence="1 2">DSM 29007</strain>
    </source>
</reference>
<dbReference type="Proteomes" id="UP000582837">
    <property type="component" value="Unassembled WGS sequence"/>
</dbReference>
<evidence type="ECO:0000313" key="2">
    <source>
        <dbReference type="Proteomes" id="UP000582837"/>
    </source>
</evidence>